<dbReference type="InterPro" id="IPR003660">
    <property type="entry name" value="HAMP_dom"/>
</dbReference>
<evidence type="ECO:0000256" key="2">
    <source>
        <dbReference type="ARBA" id="ARBA00004651"/>
    </source>
</evidence>
<evidence type="ECO:0000256" key="9">
    <source>
        <dbReference type="ARBA" id="ARBA00022840"/>
    </source>
</evidence>
<dbReference type="Gene3D" id="6.10.340.10">
    <property type="match status" value="1"/>
</dbReference>
<evidence type="ECO:0000313" key="16">
    <source>
        <dbReference type="Proteomes" id="UP000677918"/>
    </source>
</evidence>
<keyword evidence="11 12" id="KW-0472">Membrane</keyword>
<dbReference type="PANTHER" id="PTHR34220">
    <property type="entry name" value="SENSOR HISTIDINE KINASE YPDA"/>
    <property type="match status" value="1"/>
</dbReference>
<dbReference type="Pfam" id="PF02518">
    <property type="entry name" value="HATPase_c"/>
    <property type="match status" value="1"/>
</dbReference>
<dbReference type="InterPro" id="IPR004358">
    <property type="entry name" value="Sig_transdc_His_kin-like_C"/>
</dbReference>
<keyword evidence="5" id="KW-0597">Phosphoprotein</keyword>
<gene>
    <name evidence="15" type="ORF">XYCOK13_41550</name>
</gene>
<organism evidence="15 16">
    <name type="scientific">Xylanibacillus composti</name>
    <dbReference type="NCBI Taxonomy" id="1572762"/>
    <lineage>
        <taxon>Bacteria</taxon>
        <taxon>Bacillati</taxon>
        <taxon>Bacillota</taxon>
        <taxon>Bacilli</taxon>
        <taxon>Bacillales</taxon>
        <taxon>Paenibacillaceae</taxon>
        <taxon>Xylanibacillus</taxon>
    </lineage>
</organism>
<dbReference type="PANTHER" id="PTHR34220:SF7">
    <property type="entry name" value="SENSOR HISTIDINE KINASE YPDA"/>
    <property type="match status" value="1"/>
</dbReference>
<dbReference type="InterPro" id="IPR003594">
    <property type="entry name" value="HATPase_dom"/>
</dbReference>
<feature type="transmembrane region" description="Helical" evidence="12">
    <location>
        <begin position="7"/>
        <end position="26"/>
    </location>
</feature>
<dbReference type="InterPro" id="IPR005467">
    <property type="entry name" value="His_kinase_dom"/>
</dbReference>
<dbReference type="GO" id="GO:0005886">
    <property type="term" value="C:plasma membrane"/>
    <property type="evidence" value="ECO:0007669"/>
    <property type="project" value="UniProtKB-SubCell"/>
</dbReference>
<name>A0A8J4M4X5_9BACL</name>
<sequence length="487" mass="55535">MRRIQNQIVLLSVLVWIIMAAIWLLMNAYTQQSINKYNEILSRYMLMNGLAQLSSSAMGELDRYVQAPHGDMLGSYERLREQIEQGRENLYRLRHSRNRIELTNYYYVSESQREEMDRVVAIVRDGADGDYAKHFEEAEKLSQYLQDSAMRLFSTELTTSEQVYREIIQQSEYVMRLGIWILVMSSLILFWLSFRFARSITRPIIELTSAAKDISRGNFNKPISLQGSDEMVFLARTFDRMREDIRNYIEEIRSKAQVEKDLQSHKLLLKESELRHLQSQINPHFLFNSLNILSKKAYLEGAPETCELITSVSNLLRYNLRRSDGTVTIQEELQVLEEYMTIQKARFGERVTYQVRVEPGCSAFVIPALTLQPLVENAFIHAIEPSEEGGAIEIDVADEGEAVCVQVRDTGSGIPEAAIQQALQGRSVDSGKGHSTGIGLGNVIQRLRLYYGQEDIMQITSSSETGSCFTMKLPKGAGLHDQAADRG</sequence>
<feature type="domain" description="HAMP" evidence="14">
    <location>
        <begin position="198"/>
        <end position="250"/>
    </location>
</feature>
<dbReference type="SUPFAM" id="SSF158472">
    <property type="entry name" value="HAMP domain-like"/>
    <property type="match status" value="1"/>
</dbReference>
<keyword evidence="8" id="KW-0418">Kinase</keyword>
<comment type="caution">
    <text evidence="15">The sequence shown here is derived from an EMBL/GenBank/DDBJ whole genome shotgun (WGS) entry which is preliminary data.</text>
</comment>
<accession>A0A8J4M4X5</accession>
<comment type="subcellular location">
    <subcellularLocation>
        <location evidence="2">Cell membrane</location>
        <topology evidence="2">Multi-pass membrane protein</topology>
    </subcellularLocation>
</comment>
<keyword evidence="7" id="KW-0547">Nucleotide-binding</keyword>
<proteinExistence type="predicted"/>
<evidence type="ECO:0000256" key="5">
    <source>
        <dbReference type="ARBA" id="ARBA00022553"/>
    </source>
</evidence>
<keyword evidence="4" id="KW-1003">Cell membrane</keyword>
<dbReference type="SMART" id="SM00304">
    <property type="entry name" value="HAMP"/>
    <property type="match status" value="1"/>
</dbReference>
<keyword evidence="12" id="KW-0812">Transmembrane</keyword>
<dbReference type="GO" id="GO:0000155">
    <property type="term" value="F:phosphorelay sensor kinase activity"/>
    <property type="evidence" value="ECO:0007669"/>
    <property type="project" value="InterPro"/>
</dbReference>
<evidence type="ECO:0000256" key="11">
    <source>
        <dbReference type="ARBA" id="ARBA00023136"/>
    </source>
</evidence>
<dbReference type="PROSITE" id="PS50109">
    <property type="entry name" value="HIS_KIN"/>
    <property type="match status" value="1"/>
</dbReference>
<dbReference type="InterPro" id="IPR010559">
    <property type="entry name" value="Sig_transdc_His_kin_internal"/>
</dbReference>
<dbReference type="Proteomes" id="UP000677918">
    <property type="component" value="Unassembled WGS sequence"/>
</dbReference>
<evidence type="ECO:0000259" key="14">
    <source>
        <dbReference type="PROSITE" id="PS50885"/>
    </source>
</evidence>
<evidence type="ECO:0000256" key="4">
    <source>
        <dbReference type="ARBA" id="ARBA00022475"/>
    </source>
</evidence>
<evidence type="ECO:0000256" key="1">
    <source>
        <dbReference type="ARBA" id="ARBA00000085"/>
    </source>
</evidence>
<dbReference type="EC" id="2.7.13.3" evidence="3"/>
<comment type="catalytic activity">
    <reaction evidence="1">
        <text>ATP + protein L-histidine = ADP + protein N-phospho-L-histidine.</text>
        <dbReference type="EC" id="2.7.13.3"/>
    </reaction>
</comment>
<dbReference type="Pfam" id="PF06580">
    <property type="entry name" value="His_kinase"/>
    <property type="match status" value="1"/>
</dbReference>
<feature type="domain" description="Histidine kinase" evidence="13">
    <location>
        <begin position="371"/>
        <end position="477"/>
    </location>
</feature>
<dbReference type="InterPro" id="IPR050640">
    <property type="entry name" value="Bact_2-comp_sensor_kinase"/>
</dbReference>
<dbReference type="PROSITE" id="PS50885">
    <property type="entry name" value="HAMP"/>
    <property type="match status" value="1"/>
</dbReference>
<dbReference type="SUPFAM" id="SSF55874">
    <property type="entry name" value="ATPase domain of HSP90 chaperone/DNA topoisomerase II/histidine kinase"/>
    <property type="match status" value="1"/>
</dbReference>
<dbReference type="CDD" id="cd06225">
    <property type="entry name" value="HAMP"/>
    <property type="match status" value="1"/>
</dbReference>
<evidence type="ECO:0000256" key="8">
    <source>
        <dbReference type="ARBA" id="ARBA00022777"/>
    </source>
</evidence>
<dbReference type="InterPro" id="IPR036890">
    <property type="entry name" value="HATPase_C_sf"/>
</dbReference>
<protein>
    <recommendedName>
        <fullName evidence="3">histidine kinase</fullName>
        <ecNumber evidence="3">2.7.13.3</ecNumber>
    </recommendedName>
</protein>
<evidence type="ECO:0000256" key="10">
    <source>
        <dbReference type="ARBA" id="ARBA00023012"/>
    </source>
</evidence>
<dbReference type="EMBL" id="BOVK01000080">
    <property type="protein sequence ID" value="GIQ71331.1"/>
    <property type="molecule type" value="Genomic_DNA"/>
</dbReference>
<dbReference type="PRINTS" id="PR00344">
    <property type="entry name" value="BCTRLSENSOR"/>
</dbReference>
<dbReference type="Gene3D" id="3.30.565.10">
    <property type="entry name" value="Histidine kinase-like ATPase, C-terminal domain"/>
    <property type="match status" value="1"/>
</dbReference>
<keyword evidence="10" id="KW-0902">Two-component regulatory system</keyword>
<dbReference type="RefSeq" id="WP_213414124.1">
    <property type="nucleotide sequence ID" value="NZ_BOVK01000080.1"/>
</dbReference>
<evidence type="ECO:0000256" key="3">
    <source>
        <dbReference type="ARBA" id="ARBA00012438"/>
    </source>
</evidence>
<evidence type="ECO:0000256" key="12">
    <source>
        <dbReference type="SAM" id="Phobius"/>
    </source>
</evidence>
<dbReference type="AlphaFoldDB" id="A0A8J4M4X5"/>
<dbReference type="Pfam" id="PF00672">
    <property type="entry name" value="HAMP"/>
    <property type="match status" value="1"/>
</dbReference>
<keyword evidence="12" id="KW-1133">Transmembrane helix</keyword>
<keyword evidence="9" id="KW-0067">ATP-binding</keyword>
<evidence type="ECO:0000259" key="13">
    <source>
        <dbReference type="PROSITE" id="PS50109"/>
    </source>
</evidence>
<evidence type="ECO:0000313" key="15">
    <source>
        <dbReference type="EMBL" id="GIQ71331.1"/>
    </source>
</evidence>
<feature type="transmembrane region" description="Helical" evidence="12">
    <location>
        <begin position="173"/>
        <end position="194"/>
    </location>
</feature>
<evidence type="ECO:0000256" key="7">
    <source>
        <dbReference type="ARBA" id="ARBA00022741"/>
    </source>
</evidence>
<evidence type="ECO:0000256" key="6">
    <source>
        <dbReference type="ARBA" id="ARBA00022679"/>
    </source>
</evidence>
<keyword evidence="16" id="KW-1185">Reference proteome</keyword>
<keyword evidence="6" id="KW-0808">Transferase</keyword>
<reference evidence="15" key="1">
    <citation type="submission" date="2021-04" db="EMBL/GenBank/DDBJ databases">
        <title>Draft genome sequence of Xylanibacillus composti strain K13.</title>
        <authorList>
            <person name="Uke A."/>
            <person name="Chhe C."/>
            <person name="Baramee S."/>
            <person name="Kosugi A."/>
        </authorList>
    </citation>
    <scope>NUCLEOTIDE SEQUENCE</scope>
    <source>
        <strain evidence="15">K13</strain>
    </source>
</reference>
<dbReference type="SMART" id="SM00387">
    <property type="entry name" value="HATPase_c"/>
    <property type="match status" value="1"/>
</dbReference>
<dbReference type="GO" id="GO:0005524">
    <property type="term" value="F:ATP binding"/>
    <property type="evidence" value="ECO:0007669"/>
    <property type="project" value="UniProtKB-KW"/>
</dbReference>